<feature type="compositionally biased region" description="Polar residues" evidence="1">
    <location>
        <begin position="60"/>
        <end position="71"/>
    </location>
</feature>
<dbReference type="CDD" id="cd02325">
    <property type="entry name" value="R3H"/>
    <property type="match status" value="1"/>
</dbReference>
<feature type="region of interest" description="Disordered" evidence="1">
    <location>
        <begin position="58"/>
        <end position="91"/>
    </location>
</feature>
<organism evidence="2 3">
    <name type="scientific">Peronospora matthiolae</name>
    <dbReference type="NCBI Taxonomy" id="2874970"/>
    <lineage>
        <taxon>Eukaryota</taxon>
        <taxon>Sar</taxon>
        <taxon>Stramenopiles</taxon>
        <taxon>Oomycota</taxon>
        <taxon>Peronosporomycetes</taxon>
        <taxon>Peronosporales</taxon>
        <taxon>Peronosporaceae</taxon>
        <taxon>Peronospora</taxon>
    </lineage>
</organism>
<dbReference type="AlphaFoldDB" id="A0AAV1UNP1"/>
<dbReference type="EMBL" id="CAKLBY020000223">
    <property type="protein sequence ID" value="CAK7935951.1"/>
    <property type="molecule type" value="Genomic_DNA"/>
</dbReference>
<sequence>MPHPDVKLVSAAVEVSDSEESSLCESELELEMAWGEGPIAPLRTEGPATKDGVVEKSTIAGVQQRSCSSRNDGVRAHTPKRRGSESPLAGGSKRLINIHPIRSAGYLSNPNELPLGARKQQRWLNDHHFGNRAASTRLEDLMEHMNIHVEWRSNFEKLAEPQNEDLQAEFRQGGCVPEHHVSHGPRNRRKDKWNDAEQMFTRVDRRARTLILRSLTSLAPFIEAVECVVLHFIQWREVPSELEIAAPLFHMLKHPIELVKVCEKDVRLVMPLLDSAFHRLIIHSVCQFYGVRSRTEANRRLNTKVMVLKSPKTRSLADNLAQISMCDFIRETRLARRNGALASPAGGTDKGYTLEVQSKSSECSEGFCLVEAPQV</sequence>
<dbReference type="Proteomes" id="UP001162060">
    <property type="component" value="Unassembled WGS sequence"/>
</dbReference>
<evidence type="ECO:0000256" key="1">
    <source>
        <dbReference type="SAM" id="MobiDB-lite"/>
    </source>
</evidence>
<comment type="caution">
    <text evidence="2">The sequence shown here is derived from an EMBL/GenBank/DDBJ whole genome shotgun (WGS) entry which is preliminary data.</text>
</comment>
<dbReference type="InterPro" id="IPR039629">
    <property type="entry name" value="R3HDM4"/>
</dbReference>
<dbReference type="InterPro" id="IPR036867">
    <property type="entry name" value="R3H_dom_sf"/>
</dbReference>
<evidence type="ECO:0008006" key="4">
    <source>
        <dbReference type="Google" id="ProtNLM"/>
    </source>
</evidence>
<evidence type="ECO:0000313" key="2">
    <source>
        <dbReference type="EMBL" id="CAK7935951.1"/>
    </source>
</evidence>
<dbReference type="PANTHER" id="PTHR32019">
    <property type="entry name" value="R3H DOMAIN-CONTAINING PROTEIN 4"/>
    <property type="match status" value="1"/>
</dbReference>
<gene>
    <name evidence="2" type="ORF">PM001_LOCUS21101</name>
</gene>
<reference evidence="2" key="1">
    <citation type="submission" date="2024-01" db="EMBL/GenBank/DDBJ databases">
        <authorList>
            <person name="Webb A."/>
        </authorList>
    </citation>
    <scope>NUCLEOTIDE SEQUENCE</scope>
    <source>
        <strain evidence="2">Pm1</strain>
    </source>
</reference>
<protein>
    <recommendedName>
        <fullName evidence="4">R3H domain-containing protein</fullName>
    </recommendedName>
</protein>
<dbReference type="Gene3D" id="3.30.1370.50">
    <property type="entry name" value="R3H-like domain"/>
    <property type="match status" value="1"/>
</dbReference>
<proteinExistence type="predicted"/>
<dbReference type="PANTHER" id="PTHR32019:SF2">
    <property type="entry name" value="R3H DOMAIN-CONTAINING PROTEIN 4"/>
    <property type="match status" value="1"/>
</dbReference>
<accession>A0AAV1UNP1</accession>
<evidence type="ECO:0000313" key="3">
    <source>
        <dbReference type="Proteomes" id="UP001162060"/>
    </source>
</evidence>
<dbReference type="SUPFAM" id="SSF82708">
    <property type="entry name" value="R3H domain"/>
    <property type="match status" value="1"/>
</dbReference>
<dbReference type="GO" id="GO:0003676">
    <property type="term" value="F:nucleic acid binding"/>
    <property type="evidence" value="ECO:0007669"/>
    <property type="project" value="InterPro"/>
</dbReference>
<name>A0AAV1UNP1_9STRA</name>